<dbReference type="EMBL" id="PKSG01000685">
    <property type="protein sequence ID" value="POR33442.1"/>
    <property type="molecule type" value="Genomic_DNA"/>
</dbReference>
<reference evidence="1 2" key="1">
    <citation type="submission" date="2018-01" db="EMBL/GenBank/DDBJ databases">
        <title>Harnessing the power of phylogenomics to disentangle the directionality and signatures of interkingdom host jumping in the parasitic fungal genus Tolypocladium.</title>
        <authorList>
            <person name="Quandt C.A."/>
            <person name="Patterson W."/>
            <person name="Spatafora J.W."/>
        </authorList>
    </citation>
    <scope>NUCLEOTIDE SEQUENCE [LARGE SCALE GENOMIC DNA]</scope>
    <source>
        <strain evidence="1 2">NRBC 100945</strain>
    </source>
</reference>
<dbReference type="STRING" id="94208.A0A2S4KTD0"/>
<sequence>MPELRDITYSQEAAVAAVRGYYAFLSKMYLMESFVLEPPKDGWPFITAENMRALGKTDKVISLLRHLPYISSADEHKHPEAVPKCVFADWQSIGKRLPNDAELAEEARVVSENASFYQHVPPHVISLTYGPEDDFIFLLDTELGIVHWVDAGDKIRFDPSREPISDDAYDYAPEDEADAWRGNAPAWAIPNFFELLKDQYRRLHFVPVSPWQLYDTDAPNFSSEQAMLAMVQDIYRQHGWPDMEQYRKEDCLRAVHNALEEQYPDGADSRFDE</sequence>
<comment type="caution">
    <text evidence="1">The sequence shown here is derived from an EMBL/GenBank/DDBJ whole genome shotgun (WGS) entry which is preliminary data.</text>
</comment>
<organism evidence="1 2">
    <name type="scientific">Tolypocladium paradoxum</name>
    <dbReference type="NCBI Taxonomy" id="94208"/>
    <lineage>
        <taxon>Eukaryota</taxon>
        <taxon>Fungi</taxon>
        <taxon>Dikarya</taxon>
        <taxon>Ascomycota</taxon>
        <taxon>Pezizomycotina</taxon>
        <taxon>Sordariomycetes</taxon>
        <taxon>Hypocreomycetidae</taxon>
        <taxon>Hypocreales</taxon>
        <taxon>Ophiocordycipitaceae</taxon>
        <taxon>Tolypocladium</taxon>
    </lineage>
</organism>
<accession>A0A2S4KTD0</accession>
<keyword evidence="2" id="KW-1185">Reference proteome</keyword>
<name>A0A2S4KTD0_9HYPO</name>
<protein>
    <submittedName>
        <fullName evidence="1">Uncharacterized protein</fullName>
    </submittedName>
</protein>
<gene>
    <name evidence="1" type="ORF">TPAR_06379</name>
</gene>
<evidence type="ECO:0000313" key="1">
    <source>
        <dbReference type="EMBL" id="POR33442.1"/>
    </source>
</evidence>
<dbReference type="OrthoDB" id="5343383at2759"/>
<dbReference type="AlphaFoldDB" id="A0A2S4KTD0"/>
<proteinExistence type="predicted"/>
<evidence type="ECO:0000313" key="2">
    <source>
        <dbReference type="Proteomes" id="UP000237481"/>
    </source>
</evidence>
<dbReference type="Proteomes" id="UP000237481">
    <property type="component" value="Unassembled WGS sequence"/>
</dbReference>